<dbReference type="PANTHER" id="PTHR33514:SF1">
    <property type="entry name" value="ABC TRANSPORTER PERMEASE"/>
    <property type="match status" value="1"/>
</dbReference>
<sequence>MNVNETNTLGYHPGTTFVYRINATAKLLFFLIVSIACMTTFDTRFLGLVAILSLVIFWWSRLKWRQVAFVVKFIAFFSILNVLLVFVFSPQYGVHLYGTKTVLLSAGYFTVTTQELFYLVNVTLKYICTVPLALVFIMTTNPSLFASSLNRLGISYKISYAVALTLRYIPDVQREFGEIKDAQQARGIELSSKGKLSTRLYGIINIIIPLILASFENIDRISTAMQLRRFGSKKKRTWYTAQPFRRMDAVVIGLAILLLVMTLVLFQVNHGRFYNPFQ</sequence>
<evidence type="ECO:0000313" key="6">
    <source>
        <dbReference type="EMBL" id="USS87960.1"/>
    </source>
</evidence>
<accession>A0ABY5BSQ3</accession>
<reference evidence="6" key="1">
    <citation type="submission" date="2022-05" db="EMBL/GenBank/DDBJ databases">
        <authorList>
            <person name="Oliphant S.A."/>
            <person name="Watson-Haigh N.S."/>
            <person name="Sumby K.M."/>
            <person name="Gardner J.M."/>
            <person name="Jiranek V."/>
        </authorList>
    </citation>
    <scope>NUCLEOTIDE SEQUENCE</scope>
    <source>
        <strain evidence="6">KI11_C11</strain>
    </source>
</reference>
<comment type="subcellular location">
    <subcellularLocation>
        <location evidence="1">Membrane</location>
        <topology evidence="1">Multi-pass membrane protein</topology>
    </subcellularLocation>
</comment>
<dbReference type="Pfam" id="PF02361">
    <property type="entry name" value="CbiQ"/>
    <property type="match status" value="1"/>
</dbReference>
<dbReference type="InterPro" id="IPR003339">
    <property type="entry name" value="ABC/ECF_trnsptr_transmembrane"/>
</dbReference>
<proteinExistence type="predicted"/>
<keyword evidence="4 5" id="KW-0472">Membrane</keyword>
<feature type="transmembrane region" description="Helical" evidence="5">
    <location>
        <begin position="27"/>
        <end position="60"/>
    </location>
</feature>
<feature type="transmembrane region" description="Helical" evidence="5">
    <location>
        <begin position="67"/>
        <end position="88"/>
    </location>
</feature>
<dbReference type="Proteomes" id="UP001057025">
    <property type="component" value="Chromosome"/>
</dbReference>
<feature type="transmembrane region" description="Helical" evidence="5">
    <location>
        <begin position="249"/>
        <end position="268"/>
    </location>
</feature>
<evidence type="ECO:0000256" key="1">
    <source>
        <dbReference type="ARBA" id="ARBA00004141"/>
    </source>
</evidence>
<gene>
    <name evidence="6" type="ORF">M3M39_00270</name>
</gene>
<dbReference type="PANTHER" id="PTHR33514">
    <property type="entry name" value="PROTEIN ABCI12, CHLOROPLASTIC"/>
    <property type="match status" value="1"/>
</dbReference>
<organism evidence="6 7">
    <name type="scientific">Fructilactobacillus hinvesii</name>
    <dbReference type="NCBI Taxonomy" id="2940300"/>
    <lineage>
        <taxon>Bacteria</taxon>
        <taxon>Bacillati</taxon>
        <taxon>Bacillota</taxon>
        <taxon>Bacilli</taxon>
        <taxon>Lactobacillales</taxon>
        <taxon>Lactobacillaceae</taxon>
        <taxon>Fructilactobacillus</taxon>
    </lineage>
</organism>
<protein>
    <submittedName>
        <fullName evidence="6">Energy-coupling factor transporter transmembrane protein EcfT</fullName>
    </submittedName>
</protein>
<evidence type="ECO:0000256" key="4">
    <source>
        <dbReference type="ARBA" id="ARBA00023136"/>
    </source>
</evidence>
<feature type="transmembrane region" description="Helical" evidence="5">
    <location>
        <begin position="200"/>
        <end position="218"/>
    </location>
</feature>
<evidence type="ECO:0000256" key="3">
    <source>
        <dbReference type="ARBA" id="ARBA00022989"/>
    </source>
</evidence>
<keyword evidence="7" id="KW-1185">Reference proteome</keyword>
<feature type="transmembrane region" description="Helical" evidence="5">
    <location>
        <begin position="118"/>
        <end position="139"/>
    </location>
</feature>
<evidence type="ECO:0000313" key="7">
    <source>
        <dbReference type="Proteomes" id="UP001057025"/>
    </source>
</evidence>
<keyword evidence="2 5" id="KW-0812">Transmembrane</keyword>
<name>A0ABY5BSQ3_9LACO</name>
<dbReference type="CDD" id="cd16914">
    <property type="entry name" value="EcfT"/>
    <property type="match status" value="1"/>
</dbReference>
<dbReference type="EMBL" id="CP097118">
    <property type="protein sequence ID" value="USS87960.1"/>
    <property type="molecule type" value="Genomic_DNA"/>
</dbReference>
<keyword evidence="3 5" id="KW-1133">Transmembrane helix</keyword>
<evidence type="ECO:0000256" key="5">
    <source>
        <dbReference type="SAM" id="Phobius"/>
    </source>
</evidence>
<evidence type="ECO:0000256" key="2">
    <source>
        <dbReference type="ARBA" id="ARBA00022692"/>
    </source>
</evidence>